<keyword evidence="3" id="KW-1185">Reference proteome</keyword>
<feature type="compositionally biased region" description="Polar residues" evidence="1">
    <location>
        <begin position="62"/>
        <end position="71"/>
    </location>
</feature>
<feature type="compositionally biased region" description="Basic and acidic residues" evidence="1">
    <location>
        <begin position="28"/>
        <end position="37"/>
    </location>
</feature>
<gene>
    <name evidence="2" type="ORF">PAXRUDRAFT_19079</name>
</gene>
<sequence length="119" mass="12975">MDPLALPPVPRRQANSAVPTYQKPSSESSHKHVKSDAKITPPMTQSQTRRQNSTSQEPMAVAQTSESSGPTLYSIPEVDDSNIIMFDPYNPPLNDFSFIDPQEGAKEFLSALGDSGDIL</sequence>
<proteinExistence type="predicted"/>
<accession>A0A0D0BVA3</accession>
<evidence type="ECO:0000313" key="3">
    <source>
        <dbReference type="Proteomes" id="UP000054538"/>
    </source>
</evidence>
<dbReference type="EMBL" id="KN828173">
    <property type="protein sequence ID" value="KIK75347.1"/>
    <property type="molecule type" value="Genomic_DNA"/>
</dbReference>
<dbReference type="Proteomes" id="UP000054538">
    <property type="component" value="Unassembled WGS sequence"/>
</dbReference>
<reference evidence="3" key="2">
    <citation type="submission" date="2015-01" db="EMBL/GenBank/DDBJ databases">
        <title>Evolutionary Origins and Diversification of the Mycorrhizal Mutualists.</title>
        <authorList>
            <consortium name="DOE Joint Genome Institute"/>
            <consortium name="Mycorrhizal Genomics Consortium"/>
            <person name="Kohler A."/>
            <person name="Kuo A."/>
            <person name="Nagy L.G."/>
            <person name="Floudas D."/>
            <person name="Copeland A."/>
            <person name="Barry K.W."/>
            <person name="Cichocki N."/>
            <person name="Veneault-Fourrey C."/>
            <person name="LaButti K."/>
            <person name="Lindquist E.A."/>
            <person name="Lipzen A."/>
            <person name="Lundell T."/>
            <person name="Morin E."/>
            <person name="Murat C."/>
            <person name="Riley R."/>
            <person name="Ohm R."/>
            <person name="Sun H."/>
            <person name="Tunlid A."/>
            <person name="Henrissat B."/>
            <person name="Grigoriev I.V."/>
            <person name="Hibbett D.S."/>
            <person name="Martin F."/>
        </authorList>
    </citation>
    <scope>NUCLEOTIDE SEQUENCE [LARGE SCALE GENOMIC DNA]</scope>
    <source>
        <strain evidence="3">Ve08.2h10</strain>
    </source>
</reference>
<dbReference type="AlphaFoldDB" id="A0A0D0BVA3"/>
<feature type="compositionally biased region" description="Low complexity" evidence="1">
    <location>
        <begin position="44"/>
        <end position="56"/>
    </location>
</feature>
<dbReference type="InParanoid" id="A0A0D0BVA3"/>
<feature type="region of interest" description="Disordered" evidence="1">
    <location>
        <begin position="1"/>
        <end position="75"/>
    </location>
</feature>
<name>A0A0D0BVA3_9AGAM</name>
<dbReference type="HOGENOM" id="CLU_2062238_0_0_1"/>
<feature type="compositionally biased region" description="Pro residues" evidence="1">
    <location>
        <begin position="1"/>
        <end position="10"/>
    </location>
</feature>
<evidence type="ECO:0000313" key="2">
    <source>
        <dbReference type="EMBL" id="KIK75347.1"/>
    </source>
</evidence>
<reference evidence="2 3" key="1">
    <citation type="submission" date="2014-04" db="EMBL/GenBank/DDBJ databases">
        <authorList>
            <consortium name="DOE Joint Genome Institute"/>
            <person name="Kuo A."/>
            <person name="Kohler A."/>
            <person name="Jargeat P."/>
            <person name="Nagy L.G."/>
            <person name="Floudas D."/>
            <person name="Copeland A."/>
            <person name="Barry K.W."/>
            <person name="Cichocki N."/>
            <person name="Veneault-Fourrey C."/>
            <person name="LaButti K."/>
            <person name="Lindquist E.A."/>
            <person name="Lipzen A."/>
            <person name="Lundell T."/>
            <person name="Morin E."/>
            <person name="Murat C."/>
            <person name="Sun H."/>
            <person name="Tunlid A."/>
            <person name="Henrissat B."/>
            <person name="Grigoriev I.V."/>
            <person name="Hibbett D.S."/>
            <person name="Martin F."/>
            <person name="Nordberg H.P."/>
            <person name="Cantor M.N."/>
            <person name="Hua S.X."/>
        </authorList>
    </citation>
    <scope>NUCLEOTIDE SEQUENCE [LARGE SCALE GENOMIC DNA]</scope>
    <source>
        <strain evidence="2 3">Ve08.2h10</strain>
    </source>
</reference>
<organism evidence="2 3">
    <name type="scientific">Paxillus rubicundulus Ve08.2h10</name>
    <dbReference type="NCBI Taxonomy" id="930991"/>
    <lineage>
        <taxon>Eukaryota</taxon>
        <taxon>Fungi</taxon>
        <taxon>Dikarya</taxon>
        <taxon>Basidiomycota</taxon>
        <taxon>Agaricomycotina</taxon>
        <taxon>Agaricomycetes</taxon>
        <taxon>Agaricomycetidae</taxon>
        <taxon>Boletales</taxon>
        <taxon>Paxilineae</taxon>
        <taxon>Paxillaceae</taxon>
        <taxon>Paxillus</taxon>
    </lineage>
</organism>
<feature type="compositionally biased region" description="Polar residues" evidence="1">
    <location>
        <begin position="13"/>
        <end position="27"/>
    </location>
</feature>
<protein>
    <submittedName>
        <fullName evidence="2">Uncharacterized protein</fullName>
    </submittedName>
</protein>
<evidence type="ECO:0000256" key="1">
    <source>
        <dbReference type="SAM" id="MobiDB-lite"/>
    </source>
</evidence>